<feature type="region of interest" description="Disordered" evidence="1">
    <location>
        <begin position="465"/>
        <end position="485"/>
    </location>
</feature>
<feature type="compositionally biased region" description="Pro residues" evidence="1">
    <location>
        <begin position="425"/>
        <end position="435"/>
    </location>
</feature>
<gene>
    <name evidence="3" type="ORF">ACFQPS_15215</name>
</gene>
<protein>
    <submittedName>
        <fullName evidence="3">DUF2066 domain-containing protein</fullName>
    </submittedName>
</protein>
<evidence type="ECO:0000256" key="1">
    <source>
        <dbReference type="SAM" id="MobiDB-lite"/>
    </source>
</evidence>
<keyword evidence="4" id="KW-1185">Reference proteome</keyword>
<accession>A0ABW2KZB0</accession>
<evidence type="ECO:0000313" key="3">
    <source>
        <dbReference type="EMBL" id="MFC7334517.1"/>
    </source>
</evidence>
<reference evidence="4" key="1">
    <citation type="journal article" date="2019" name="Int. J. Syst. Evol. Microbiol.">
        <title>The Global Catalogue of Microorganisms (GCM) 10K type strain sequencing project: providing services to taxonomists for standard genome sequencing and annotation.</title>
        <authorList>
            <consortium name="The Broad Institute Genomics Platform"/>
            <consortium name="The Broad Institute Genome Sequencing Center for Infectious Disease"/>
            <person name="Wu L."/>
            <person name="Ma J."/>
        </authorList>
    </citation>
    <scope>NUCLEOTIDE SEQUENCE [LARGE SCALE GENOMIC DNA]</scope>
    <source>
        <strain evidence="4">CGMCC 1.16275</strain>
    </source>
</reference>
<feature type="signal peptide" evidence="2">
    <location>
        <begin position="1"/>
        <end position="27"/>
    </location>
</feature>
<evidence type="ECO:0000256" key="2">
    <source>
        <dbReference type="SAM" id="SignalP"/>
    </source>
</evidence>
<dbReference type="RefSeq" id="WP_377360067.1">
    <property type="nucleotide sequence ID" value="NZ_JBHTCM010000016.1"/>
</dbReference>
<dbReference type="Proteomes" id="UP001596456">
    <property type="component" value="Unassembled WGS sequence"/>
</dbReference>
<dbReference type="EMBL" id="JBHTCM010000016">
    <property type="protein sequence ID" value="MFC7334517.1"/>
    <property type="molecule type" value="Genomic_DNA"/>
</dbReference>
<organism evidence="3 4">
    <name type="scientific">Rhodocista pekingensis</name>
    <dbReference type="NCBI Taxonomy" id="201185"/>
    <lineage>
        <taxon>Bacteria</taxon>
        <taxon>Pseudomonadati</taxon>
        <taxon>Pseudomonadota</taxon>
        <taxon>Alphaproteobacteria</taxon>
        <taxon>Rhodospirillales</taxon>
        <taxon>Azospirillaceae</taxon>
        <taxon>Rhodocista</taxon>
    </lineage>
</organism>
<sequence length="485" mass="50710">MLVRCISALRPALLVLALLCLWTPARAQAPHDVFTVRDVVVDITAGNAAAARDEAIPEAQRKAFRTLYERLTLPRDAHRLPTLGPAEIEPLVEAFEVQEERTSAVRYVGTYTVRFRPSAVRTLMIGAGIPYAEVQAKPVLVLAVDHTLGDPILWQQETAWRRAWADLALPDGLLPIVIPYGELQDVTDIGVAEALAGDVTALRRIADRYGAGAVAVVQAGLRGLLEMPPPAGLPPTGPTALPAPVPAVPPASATAGAPSTGARDLRVIVTLHHFDGAPTVTVLDLPPAPVHRADATTDLASAPPADGTSAAAGAPPPGIAEAMPEAVRQVVARLEQDWVQANLVETGHENRLAVTVPLSGLQDWAETRRRLGGVPTITHVRIVSLARDRAELELTCLGDTARLRTALAQQDLILTEEPGAGLPAGPSPYGGPPVAEPGTSLPAAVPPAPAWRLVWRGSPLAAAIPAADPAHSPQPAVPGAVAPSP</sequence>
<comment type="caution">
    <text evidence="3">The sequence shown here is derived from an EMBL/GenBank/DDBJ whole genome shotgun (WGS) entry which is preliminary data.</text>
</comment>
<evidence type="ECO:0000313" key="4">
    <source>
        <dbReference type="Proteomes" id="UP001596456"/>
    </source>
</evidence>
<feature type="region of interest" description="Disordered" evidence="1">
    <location>
        <begin position="417"/>
        <end position="438"/>
    </location>
</feature>
<proteinExistence type="predicted"/>
<name>A0ABW2KZB0_9PROT</name>
<dbReference type="Pfam" id="PF09839">
    <property type="entry name" value="DUF2066"/>
    <property type="match status" value="1"/>
</dbReference>
<dbReference type="InterPro" id="IPR018642">
    <property type="entry name" value="DUF2066"/>
</dbReference>
<feature type="chain" id="PRO_5045654052" evidence="2">
    <location>
        <begin position="28"/>
        <end position="485"/>
    </location>
</feature>
<keyword evidence="2" id="KW-0732">Signal</keyword>